<dbReference type="Gene3D" id="3.80.10.10">
    <property type="entry name" value="Ribonuclease Inhibitor"/>
    <property type="match status" value="1"/>
</dbReference>
<dbReference type="STRING" id="1095629.A0A0C9X2V7"/>
<evidence type="ECO:0000313" key="2">
    <source>
        <dbReference type="Proteomes" id="UP000054477"/>
    </source>
</evidence>
<proteinExistence type="predicted"/>
<feature type="non-terminal residue" evidence="1">
    <location>
        <position position="1"/>
    </location>
</feature>
<dbReference type="HOGENOM" id="CLU_018544_12_2_1"/>
<dbReference type="EMBL" id="KN838752">
    <property type="protein sequence ID" value="KIJ95538.1"/>
    <property type="molecule type" value="Genomic_DNA"/>
</dbReference>
<dbReference type="SUPFAM" id="SSF52047">
    <property type="entry name" value="RNI-like"/>
    <property type="match status" value="1"/>
</dbReference>
<reference evidence="2" key="2">
    <citation type="submission" date="2015-01" db="EMBL/GenBank/DDBJ databases">
        <title>Evolutionary Origins and Diversification of the Mycorrhizal Mutualists.</title>
        <authorList>
            <consortium name="DOE Joint Genome Institute"/>
            <consortium name="Mycorrhizal Genomics Consortium"/>
            <person name="Kohler A."/>
            <person name="Kuo A."/>
            <person name="Nagy L.G."/>
            <person name="Floudas D."/>
            <person name="Copeland A."/>
            <person name="Barry K.W."/>
            <person name="Cichocki N."/>
            <person name="Veneault-Fourrey C."/>
            <person name="LaButti K."/>
            <person name="Lindquist E.A."/>
            <person name="Lipzen A."/>
            <person name="Lundell T."/>
            <person name="Morin E."/>
            <person name="Murat C."/>
            <person name="Riley R."/>
            <person name="Ohm R."/>
            <person name="Sun H."/>
            <person name="Tunlid A."/>
            <person name="Henrissat B."/>
            <person name="Grigoriev I.V."/>
            <person name="Hibbett D.S."/>
            <person name="Martin F."/>
        </authorList>
    </citation>
    <scope>NUCLEOTIDE SEQUENCE [LARGE SCALE GENOMIC DNA]</scope>
    <source>
        <strain evidence="2">LaAM-08-1</strain>
    </source>
</reference>
<keyword evidence="2" id="KW-1185">Reference proteome</keyword>
<sequence length="519" mass="59038">QVDNLPDDILGLVDSFREFYSEVETQKAEVLTASHQANVSAIDARVACLNEQIVRVRLDPQHAAPLYSQRKDLLSKRDQESRHLAVLKSIMLSPVRRVPTDVLCEIFVHCLPKTISIAPRNWLLAKEPPLLLCHVCSKWRRTAINFHTLWKALVLPTSYTFKNDTQSSFVHPSVSPTLNSWFARAGTCFLSLGLNLFYEEGTVRSGLTVHLEDVLNRLPVSRLQHLSLSTFLPNDVYFLSRISQEFTQLESIVLKAEHDGGVLNLRNARQPDHLLQSAPRLHSAELHNFIYVDAFPKYFLPWSQLTHLRVEKCLGERMWYILICCCTNLQHGIFWFDCGSEHDPTILPSSHDITLPHLFDLTVYVTNSGETPNFRKLVFPALRRLQLLFGRRDTGIYTWRGGNFPGTNITSLTSLALVGLIFFTDGAQILPLLEPLPSITELHLSLGINYTSLFRALTNPQLLPKLEIIHFDIQNLRDAETSVLQPLVSFVQSRWWDDLNLPTSSPVTQLQCLTLKFSS</sequence>
<dbReference type="AlphaFoldDB" id="A0A0C9X2V7"/>
<protein>
    <submittedName>
        <fullName evidence="1">Unplaced genomic scaffold K443scaffold_217, whole genome shotgun sequence</fullName>
    </submittedName>
</protein>
<name>A0A0C9X2V7_9AGAR</name>
<evidence type="ECO:0000313" key="1">
    <source>
        <dbReference type="EMBL" id="KIJ95538.1"/>
    </source>
</evidence>
<accession>A0A0C9X2V7</accession>
<organism evidence="1 2">
    <name type="scientific">Laccaria amethystina LaAM-08-1</name>
    <dbReference type="NCBI Taxonomy" id="1095629"/>
    <lineage>
        <taxon>Eukaryota</taxon>
        <taxon>Fungi</taxon>
        <taxon>Dikarya</taxon>
        <taxon>Basidiomycota</taxon>
        <taxon>Agaricomycotina</taxon>
        <taxon>Agaricomycetes</taxon>
        <taxon>Agaricomycetidae</taxon>
        <taxon>Agaricales</taxon>
        <taxon>Agaricineae</taxon>
        <taxon>Hydnangiaceae</taxon>
        <taxon>Laccaria</taxon>
    </lineage>
</organism>
<dbReference type="OrthoDB" id="2269034at2759"/>
<dbReference type="Proteomes" id="UP000054477">
    <property type="component" value="Unassembled WGS sequence"/>
</dbReference>
<dbReference type="InterPro" id="IPR032675">
    <property type="entry name" value="LRR_dom_sf"/>
</dbReference>
<gene>
    <name evidence="1" type="ORF">K443DRAFT_108597</name>
</gene>
<reference evidence="1 2" key="1">
    <citation type="submission" date="2014-04" db="EMBL/GenBank/DDBJ databases">
        <authorList>
            <consortium name="DOE Joint Genome Institute"/>
            <person name="Kuo A."/>
            <person name="Kohler A."/>
            <person name="Nagy L.G."/>
            <person name="Floudas D."/>
            <person name="Copeland A."/>
            <person name="Barry K.W."/>
            <person name="Cichocki N."/>
            <person name="Veneault-Fourrey C."/>
            <person name="LaButti K."/>
            <person name="Lindquist E.A."/>
            <person name="Lipzen A."/>
            <person name="Lundell T."/>
            <person name="Morin E."/>
            <person name="Murat C."/>
            <person name="Sun H."/>
            <person name="Tunlid A."/>
            <person name="Henrissat B."/>
            <person name="Grigoriev I.V."/>
            <person name="Hibbett D.S."/>
            <person name="Martin F."/>
            <person name="Nordberg H.P."/>
            <person name="Cantor M.N."/>
            <person name="Hua S.X."/>
        </authorList>
    </citation>
    <scope>NUCLEOTIDE SEQUENCE [LARGE SCALE GENOMIC DNA]</scope>
    <source>
        <strain evidence="1 2">LaAM-08-1</strain>
    </source>
</reference>